<reference evidence="4" key="4">
    <citation type="submission" date="2019-05" db="EMBL/GenBank/DDBJ databases">
        <authorList>
            <consortium name="Pathogen Informatics"/>
        </authorList>
    </citation>
    <scope>NUCLEOTIDE SEQUENCE</scope>
    <source>
        <strain evidence="4">17X</strain>
    </source>
</reference>
<dbReference type="EMBL" id="LK934640">
    <property type="protein sequence ID" value="CDU19316.1"/>
    <property type="molecule type" value="Genomic_DNA"/>
</dbReference>
<dbReference type="OrthoDB" id="346017at2759"/>
<evidence type="ECO:0000313" key="5">
    <source>
        <dbReference type="Proteomes" id="UP000072874"/>
    </source>
</evidence>
<proteinExistence type="predicted"/>
<feature type="coiled-coil region" evidence="1">
    <location>
        <begin position="327"/>
        <end position="459"/>
    </location>
</feature>
<reference evidence="3" key="2">
    <citation type="submission" date="2014-05" db="EMBL/GenBank/DDBJ databases">
        <authorList>
            <person name="Aslett A.Martin."/>
            <person name="De Silva Nishadi"/>
        </authorList>
    </citation>
    <scope>NUCLEOTIDE SEQUENCE</scope>
    <source>
        <strain evidence="3">YM</strain>
    </source>
</reference>
<dbReference type="VEuPathDB" id="PlasmoDB:PYYM_1214400"/>
<dbReference type="VEuPathDB" id="PlasmoDB:PY17X_1215000"/>
<evidence type="ECO:0000313" key="6">
    <source>
        <dbReference type="Proteomes" id="UP000072904"/>
    </source>
</evidence>
<evidence type="ECO:0000313" key="4">
    <source>
        <dbReference type="EMBL" id="VTZ79951.1"/>
    </source>
</evidence>
<dbReference type="OMA" id="KVIHRKN"/>
<dbReference type="RefSeq" id="XP_022812602.1">
    <property type="nucleotide sequence ID" value="XM_022956746.1"/>
</dbReference>
<dbReference type="VEuPathDB" id="PlasmoDB:PY06770"/>
<accession>A0A078K789</accession>
<evidence type="ECO:0000256" key="2">
    <source>
        <dbReference type="SAM" id="MobiDB-lite"/>
    </source>
</evidence>
<name>A0A078K789_PLAYE</name>
<dbReference type="KEGG" id="pyo:PY17X_1215000"/>
<feature type="compositionally biased region" description="Low complexity" evidence="2">
    <location>
        <begin position="115"/>
        <end position="126"/>
    </location>
</feature>
<feature type="coiled-coil region" evidence="1">
    <location>
        <begin position="626"/>
        <end position="653"/>
    </location>
</feature>
<dbReference type="VEuPathDB" id="PlasmoDB:PY06771"/>
<reference evidence="5 6" key="1">
    <citation type="journal article" date="2014" name="BMC Biol.">
        <title>A comprehensive evaluation of rodent malaria parasite genomes and gene expression.</title>
        <authorList>
            <person name="Otto T.D."/>
            <person name="Bohme U."/>
            <person name="Jackson A.P."/>
            <person name="Hunt M."/>
            <person name="Franke-Fayard B."/>
            <person name="Hoeijmakers W.A."/>
            <person name="Religa A.A."/>
            <person name="Robertson L."/>
            <person name="Sanders M."/>
            <person name="Ogun S.A."/>
            <person name="Cunningham D."/>
            <person name="Erhart A."/>
            <person name="Billker O."/>
            <person name="Khan S.M."/>
            <person name="Stunnenberg H.G."/>
            <person name="Langhorne J."/>
            <person name="Holder A.A."/>
            <person name="Waters A.P."/>
            <person name="Newbold C.I."/>
            <person name="Pain A."/>
            <person name="Berriman M."/>
            <person name="Janse C.J."/>
        </authorList>
    </citation>
    <scope>NUCLEOTIDE SEQUENCE [LARGE SCALE GENOMIC DNA]</scope>
    <source>
        <strain evidence="4 5">17X</strain>
        <strain evidence="3 6">YM</strain>
    </source>
</reference>
<feature type="region of interest" description="Disordered" evidence="2">
    <location>
        <begin position="93"/>
        <end position="126"/>
    </location>
</feature>
<reference evidence="4" key="3">
    <citation type="submission" date="2014-05" db="EMBL/GenBank/DDBJ databases">
        <authorList>
            <person name="Aslett M.A."/>
            <person name="De Silva N."/>
        </authorList>
    </citation>
    <scope>NUCLEOTIDE SEQUENCE</scope>
    <source>
        <strain evidence="4">17X</strain>
    </source>
</reference>
<gene>
    <name evidence="4" type="ORF">PY17X_1215000</name>
    <name evidence="3" type="ORF">PYYM_1214400</name>
</gene>
<dbReference type="AlphaFoldDB" id="A0A078K789"/>
<evidence type="ECO:0000313" key="3">
    <source>
        <dbReference type="EMBL" id="CDU19316.1"/>
    </source>
</evidence>
<dbReference type="Proteomes" id="UP000072904">
    <property type="component" value="Chromosome 12"/>
</dbReference>
<keyword evidence="1" id="KW-0175">Coiled coil</keyword>
<evidence type="ECO:0000256" key="1">
    <source>
        <dbReference type="SAM" id="Coils"/>
    </source>
</evidence>
<sequence length="791" mass="93370">MNKENTEKLIKIINLLDKLCECNEGENENCKKLESFVSNEISKTFNSLEYNKSLFPINYEQNSLVSKTNKIINEIKKSKTLFFSNKSQLNEKNKLSYKQSKNSYKDDDDDDDGDNNNNINNNNVDAGIIDRETSEIGNNSINKSKNYKEYIENENTSSNIKHNNDLHRKSSYDSKLNSISNKKITDMKNNYFLRDNSNCDKIFSIYSSYNCMFPIFKCHTYNFMSKKKALNVLKDNLSDSELIALNNSNENKKKIMNMIKHKKEIINYTDKILNDDSLENSEQIVHLRKYNHSSLEIGQDSDIDQKHTQQMLENIIHKLNTNINGIINRYKNKINDLNRSNANLSRKLEDAVEHNDDQIQEIRDLNKIITTMKGEKIEMNKIIEGYEFDMNKSKKLIKEEENNEKQKNILEREIKNLKKELNIVNSLNEKIKGEKLLLQEKIQEKNKKINTKKDKIKANNISVVEKDEIPLPIELKDKKIQNEKKSTIQLKIKKDIINRYRSDTILDNYLRIKNKLLESNEKCYFLSKTNFELFKGLKKKKKKIDSLNKKVSYLKDFVMEMKKVETPSLHLTKEEPISSIIKSRVDYLASSKYEPVVKMSRKRKSLVQLYNTNQSIAVDNNRDKQVEGLKKLLKNLNNENNLLKNKYEMLYKKYIGLLKKLKENKEFTFIKEKKIKKTKELFPEPDVIHYFYLKQKDTDIRKKYSQDNKIANCIKVEAVDKTKNNSLQCRNYKDGENYSDVEFYISNEFLKRMDVKDILNIRYIYSYGDITRRTITFSEKGCTPNYYNCVW</sequence>
<dbReference type="VEuPathDB" id="PlasmoDB:Py17XNL_001205017"/>
<dbReference type="EMBL" id="LM993666">
    <property type="protein sequence ID" value="VTZ79951.1"/>
    <property type="molecule type" value="Genomic_DNA"/>
</dbReference>
<dbReference type="GeneID" id="3853935"/>
<organism evidence="3 6">
    <name type="scientific">Plasmodium yoelii</name>
    <dbReference type="NCBI Taxonomy" id="5861"/>
    <lineage>
        <taxon>Eukaryota</taxon>
        <taxon>Sar</taxon>
        <taxon>Alveolata</taxon>
        <taxon>Apicomplexa</taxon>
        <taxon>Aconoidasida</taxon>
        <taxon>Haemosporida</taxon>
        <taxon>Plasmodiidae</taxon>
        <taxon>Plasmodium</taxon>
        <taxon>Plasmodium (Vinckeia)</taxon>
    </lineage>
</organism>
<protein>
    <submittedName>
        <fullName evidence="3">Uncharacterized protein</fullName>
    </submittedName>
</protein>
<dbReference type="VEuPathDB" id="PlasmoDB:PY06772"/>
<dbReference type="Proteomes" id="UP000072874">
    <property type="component" value="Chromosome 12"/>
</dbReference>